<dbReference type="PANTHER" id="PTHR34501">
    <property type="entry name" value="PROTEIN YDDL-RELATED"/>
    <property type="match status" value="1"/>
</dbReference>
<dbReference type="CDD" id="cd00342">
    <property type="entry name" value="gram_neg_porins"/>
    <property type="match status" value="1"/>
</dbReference>
<dbReference type="InterPro" id="IPR023614">
    <property type="entry name" value="Porin_dom_sf"/>
</dbReference>
<dbReference type="EMBL" id="NQYH01000004">
    <property type="protein sequence ID" value="RIY41377.1"/>
    <property type="molecule type" value="Genomic_DNA"/>
</dbReference>
<evidence type="ECO:0000256" key="8">
    <source>
        <dbReference type="ARBA" id="ARBA00023114"/>
    </source>
</evidence>
<keyword evidence="4" id="KW-1134">Transmembrane beta strand</keyword>
<dbReference type="InterPro" id="IPR033900">
    <property type="entry name" value="Gram_neg_porin_domain"/>
</dbReference>
<dbReference type="Pfam" id="PF13609">
    <property type="entry name" value="Porin_4"/>
    <property type="match status" value="1"/>
</dbReference>
<evidence type="ECO:0000256" key="7">
    <source>
        <dbReference type="ARBA" id="ARBA00023065"/>
    </source>
</evidence>
<feature type="domain" description="Porin" evidence="12">
    <location>
        <begin position="12"/>
        <end position="317"/>
    </location>
</feature>
<evidence type="ECO:0000256" key="2">
    <source>
        <dbReference type="ARBA" id="ARBA00011233"/>
    </source>
</evidence>
<keyword evidence="9" id="KW-0472">Membrane</keyword>
<dbReference type="OrthoDB" id="625456at2"/>
<dbReference type="PANTHER" id="PTHR34501:SF9">
    <property type="entry name" value="MAJOR OUTER MEMBRANE PROTEIN P.IA"/>
    <property type="match status" value="1"/>
</dbReference>
<dbReference type="Proteomes" id="UP000266206">
    <property type="component" value="Unassembled WGS sequence"/>
</dbReference>
<keyword evidence="8" id="KW-0626">Porin</keyword>
<dbReference type="AlphaFoldDB" id="A0A3A1YZ44"/>
<gene>
    <name evidence="13" type="ORF">CJP73_06855</name>
</gene>
<comment type="subunit">
    <text evidence="2">Homotrimer.</text>
</comment>
<evidence type="ECO:0000256" key="3">
    <source>
        <dbReference type="ARBA" id="ARBA00022448"/>
    </source>
</evidence>
<protein>
    <submittedName>
        <fullName evidence="13">Porin</fullName>
    </submittedName>
</protein>
<keyword evidence="7" id="KW-0406">Ion transport</keyword>
<evidence type="ECO:0000256" key="4">
    <source>
        <dbReference type="ARBA" id="ARBA00022452"/>
    </source>
</evidence>
<evidence type="ECO:0000313" key="14">
    <source>
        <dbReference type="Proteomes" id="UP000266206"/>
    </source>
</evidence>
<evidence type="ECO:0000256" key="6">
    <source>
        <dbReference type="ARBA" id="ARBA00022729"/>
    </source>
</evidence>
<evidence type="ECO:0000256" key="5">
    <source>
        <dbReference type="ARBA" id="ARBA00022692"/>
    </source>
</evidence>
<reference evidence="13 14" key="1">
    <citation type="submission" date="2017-08" db="EMBL/GenBank/DDBJ databases">
        <title>Pusillimonas indicus sp. nov., a member of the family Alcaligenaceae isolated from surface seawater.</title>
        <authorList>
            <person name="Li J."/>
        </authorList>
    </citation>
    <scope>NUCLEOTIDE SEQUENCE [LARGE SCALE GENOMIC DNA]</scope>
    <source>
        <strain evidence="13 14">L52-1-41</strain>
    </source>
</reference>
<name>A0A3A1YZ44_9BURK</name>
<evidence type="ECO:0000259" key="12">
    <source>
        <dbReference type="Pfam" id="PF13609"/>
    </source>
</evidence>
<sequence length="352" mass="38782">MKPVKWMLSLSAAFLIAPSVSAVVLTEGSQHSVELYGSLRMQLESVHPGNSGPWGSYVGLRDAYTRIGLKGEYRFNDDTAVFGQFELPFDTANFRISDPYDQGGAGRDHRQRIRIAQIGVRTTAGTLIAGQQWMPYYNAVAAPVDQFSSYYSGFATYTAFRIPDTIAYYSPAVYGFTLSGSYTSAAGNRRSTSRIDDRRMQAALSYGLGDTRLAVGFDDRGDTGLGKDRVYGVSASHQAGPWYFAAKYEVFNTNNHTPGAFSRDGNKAVNLFASYNTGPYTFKAMFAKVQNYGDNIVHLGVDYQYDKNLKFFAEFYREGSTASIVEKRGGLADLTSASQGGRVFLVGVRFDF</sequence>
<evidence type="ECO:0000256" key="9">
    <source>
        <dbReference type="ARBA" id="ARBA00023136"/>
    </source>
</evidence>
<evidence type="ECO:0000256" key="10">
    <source>
        <dbReference type="ARBA" id="ARBA00023237"/>
    </source>
</evidence>
<proteinExistence type="predicted"/>
<keyword evidence="10" id="KW-0998">Cell outer membrane</keyword>
<feature type="chain" id="PRO_5017456078" evidence="11">
    <location>
        <begin position="23"/>
        <end position="352"/>
    </location>
</feature>
<keyword evidence="6 11" id="KW-0732">Signal</keyword>
<dbReference type="GO" id="GO:0015288">
    <property type="term" value="F:porin activity"/>
    <property type="evidence" value="ECO:0007669"/>
    <property type="project" value="UniProtKB-KW"/>
</dbReference>
<dbReference type="SUPFAM" id="SSF56935">
    <property type="entry name" value="Porins"/>
    <property type="match status" value="1"/>
</dbReference>
<keyword evidence="5" id="KW-0812">Transmembrane</keyword>
<dbReference type="GO" id="GO:0009279">
    <property type="term" value="C:cell outer membrane"/>
    <property type="evidence" value="ECO:0007669"/>
    <property type="project" value="UniProtKB-SubCell"/>
</dbReference>
<evidence type="ECO:0000256" key="11">
    <source>
        <dbReference type="SAM" id="SignalP"/>
    </source>
</evidence>
<dbReference type="Gene3D" id="2.40.160.10">
    <property type="entry name" value="Porin"/>
    <property type="match status" value="1"/>
</dbReference>
<dbReference type="GO" id="GO:0006811">
    <property type="term" value="P:monoatomic ion transport"/>
    <property type="evidence" value="ECO:0007669"/>
    <property type="project" value="UniProtKB-KW"/>
</dbReference>
<comment type="caution">
    <text evidence="13">The sequence shown here is derived from an EMBL/GenBank/DDBJ whole genome shotgun (WGS) entry which is preliminary data.</text>
</comment>
<evidence type="ECO:0000313" key="13">
    <source>
        <dbReference type="EMBL" id="RIY41377.1"/>
    </source>
</evidence>
<organism evidence="13 14">
    <name type="scientific">Neopusillimonas maritima</name>
    <dbReference type="NCBI Taxonomy" id="2026239"/>
    <lineage>
        <taxon>Bacteria</taxon>
        <taxon>Pseudomonadati</taxon>
        <taxon>Pseudomonadota</taxon>
        <taxon>Betaproteobacteria</taxon>
        <taxon>Burkholderiales</taxon>
        <taxon>Alcaligenaceae</taxon>
        <taxon>Neopusillimonas</taxon>
    </lineage>
</organism>
<dbReference type="GO" id="GO:0046930">
    <property type="term" value="C:pore complex"/>
    <property type="evidence" value="ECO:0007669"/>
    <property type="project" value="UniProtKB-KW"/>
</dbReference>
<comment type="subcellular location">
    <subcellularLocation>
        <location evidence="1">Cell outer membrane</location>
        <topology evidence="1">Multi-pass membrane protein</topology>
    </subcellularLocation>
</comment>
<feature type="signal peptide" evidence="11">
    <location>
        <begin position="1"/>
        <end position="22"/>
    </location>
</feature>
<keyword evidence="3" id="KW-0813">Transport</keyword>
<dbReference type="InterPro" id="IPR050298">
    <property type="entry name" value="Gram-neg_bact_OMP"/>
</dbReference>
<evidence type="ECO:0000256" key="1">
    <source>
        <dbReference type="ARBA" id="ARBA00004571"/>
    </source>
</evidence>
<accession>A0A3A1YZ44</accession>